<protein>
    <submittedName>
        <fullName evidence="2">Uncharacterized protein</fullName>
    </submittedName>
</protein>
<feature type="region of interest" description="Disordered" evidence="1">
    <location>
        <begin position="108"/>
        <end position="172"/>
    </location>
</feature>
<feature type="region of interest" description="Disordered" evidence="1">
    <location>
        <begin position="66"/>
        <end position="89"/>
    </location>
</feature>
<feature type="compositionally biased region" description="Polar residues" evidence="1">
    <location>
        <begin position="1"/>
        <end position="10"/>
    </location>
</feature>
<dbReference type="EMBL" id="JABSTU010000001">
    <property type="protein sequence ID" value="KAH8042212.1"/>
    <property type="molecule type" value="Genomic_DNA"/>
</dbReference>
<keyword evidence="3" id="KW-1185">Reference proteome</keyword>
<proteinExistence type="predicted"/>
<gene>
    <name evidence="2" type="ORF">HPB51_021296</name>
</gene>
<reference evidence="2" key="1">
    <citation type="journal article" date="2020" name="Cell">
        <title>Large-Scale Comparative Analyses of Tick Genomes Elucidate Their Genetic Diversity and Vector Capacities.</title>
        <authorList>
            <consortium name="Tick Genome and Microbiome Consortium (TIGMIC)"/>
            <person name="Jia N."/>
            <person name="Wang J."/>
            <person name="Shi W."/>
            <person name="Du L."/>
            <person name="Sun Y."/>
            <person name="Zhan W."/>
            <person name="Jiang J.F."/>
            <person name="Wang Q."/>
            <person name="Zhang B."/>
            <person name="Ji P."/>
            <person name="Bell-Sakyi L."/>
            <person name="Cui X.M."/>
            <person name="Yuan T.T."/>
            <person name="Jiang B.G."/>
            <person name="Yang W.F."/>
            <person name="Lam T.T."/>
            <person name="Chang Q.C."/>
            <person name="Ding S.J."/>
            <person name="Wang X.J."/>
            <person name="Zhu J.G."/>
            <person name="Ruan X.D."/>
            <person name="Zhao L."/>
            <person name="Wei J.T."/>
            <person name="Ye R.Z."/>
            <person name="Que T.C."/>
            <person name="Du C.H."/>
            <person name="Zhou Y.H."/>
            <person name="Cheng J.X."/>
            <person name="Dai P.F."/>
            <person name="Guo W.B."/>
            <person name="Han X.H."/>
            <person name="Huang E.J."/>
            <person name="Li L.F."/>
            <person name="Wei W."/>
            <person name="Gao Y.C."/>
            <person name="Liu J.Z."/>
            <person name="Shao H.Z."/>
            <person name="Wang X."/>
            <person name="Wang C.C."/>
            <person name="Yang T.C."/>
            <person name="Huo Q.B."/>
            <person name="Li W."/>
            <person name="Chen H.Y."/>
            <person name="Chen S.E."/>
            <person name="Zhou L.G."/>
            <person name="Ni X.B."/>
            <person name="Tian J.H."/>
            <person name="Sheng Y."/>
            <person name="Liu T."/>
            <person name="Pan Y.S."/>
            <person name="Xia L.Y."/>
            <person name="Li J."/>
            <person name="Zhao F."/>
            <person name="Cao W.C."/>
        </authorList>
    </citation>
    <scope>NUCLEOTIDE SEQUENCE</scope>
    <source>
        <strain evidence="2">Rmic-2018</strain>
    </source>
</reference>
<organism evidence="2 3">
    <name type="scientific">Rhipicephalus microplus</name>
    <name type="common">Cattle tick</name>
    <name type="synonym">Boophilus microplus</name>
    <dbReference type="NCBI Taxonomy" id="6941"/>
    <lineage>
        <taxon>Eukaryota</taxon>
        <taxon>Metazoa</taxon>
        <taxon>Ecdysozoa</taxon>
        <taxon>Arthropoda</taxon>
        <taxon>Chelicerata</taxon>
        <taxon>Arachnida</taxon>
        <taxon>Acari</taxon>
        <taxon>Parasitiformes</taxon>
        <taxon>Ixodida</taxon>
        <taxon>Ixodoidea</taxon>
        <taxon>Ixodidae</taxon>
        <taxon>Rhipicephalinae</taxon>
        <taxon>Rhipicephalus</taxon>
        <taxon>Boophilus</taxon>
    </lineage>
</organism>
<evidence type="ECO:0000256" key="1">
    <source>
        <dbReference type="SAM" id="MobiDB-lite"/>
    </source>
</evidence>
<name>A0A9J6F810_RHIMP</name>
<comment type="caution">
    <text evidence="2">The sequence shown here is derived from an EMBL/GenBank/DDBJ whole genome shotgun (WGS) entry which is preliminary data.</text>
</comment>
<dbReference type="AlphaFoldDB" id="A0A9J6F810"/>
<feature type="region of interest" description="Disordered" evidence="1">
    <location>
        <begin position="1"/>
        <end position="38"/>
    </location>
</feature>
<sequence length="488" mass="51963">MATSNISNETLRSRESTTDAGAHRRSSRDPSDSSLTLSLPKEIHTSWLEHDRSSKSEMDAVAALRRVPPPGEMQIQRTHTQETRSTAKSIFSTNKSVVLETQRNSISALPGGHAPLPLPECRSPSYPPDVSTEMSEFSDVHQYQSLDGSSKSHSDKEFRSRSSKATMPMGSDASLVSLPATTVGPRAGSESSVGTKPFVVSSRIDLSSAESRGALAGPRIASDVDVFRSGWFSEAQQEVLQPSVSASLDTSVAQTCATDIPSAMSIDSHRFWSADVLPAISSSMSAATGLESDESGVTARDDSRHQITGEPSVDAGLLYSYDGKPLWQSSSFRSAVSSAASEHDTAASLQNISGKMADLFKVFATPALEGYEATSVSSTTFPVAQGQTGTRTKTYESKQEQMGSSRNVSTLTVKEVYQEPTWGVSTSAVFGSAEATAAPPSVPHGRQPALKLSLPQSSYATSKDNLALSTMPSVIVSHERLRTGCRVN</sequence>
<evidence type="ECO:0000313" key="2">
    <source>
        <dbReference type="EMBL" id="KAH8042212.1"/>
    </source>
</evidence>
<evidence type="ECO:0000313" key="3">
    <source>
        <dbReference type="Proteomes" id="UP000821866"/>
    </source>
</evidence>
<reference evidence="2" key="2">
    <citation type="submission" date="2021-09" db="EMBL/GenBank/DDBJ databases">
        <authorList>
            <person name="Jia N."/>
            <person name="Wang J."/>
            <person name="Shi W."/>
            <person name="Du L."/>
            <person name="Sun Y."/>
            <person name="Zhan W."/>
            <person name="Jiang J."/>
            <person name="Wang Q."/>
            <person name="Zhang B."/>
            <person name="Ji P."/>
            <person name="Sakyi L.B."/>
            <person name="Cui X."/>
            <person name="Yuan T."/>
            <person name="Jiang B."/>
            <person name="Yang W."/>
            <person name="Lam T.T.-Y."/>
            <person name="Chang Q."/>
            <person name="Ding S."/>
            <person name="Wang X."/>
            <person name="Zhu J."/>
            <person name="Ruan X."/>
            <person name="Zhao L."/>
            <person name="Wei J."/>
            <person name="Que T."/>
            <person name="Du C."/>
            <person name="Cheng J."/>
            <person name="Dai P."/>
            <person name="Han X."/>
            <person name="Huang E."/>
            <person name="Gao Y."/>
            <person name="Liu J."/>
            <person name="Shao H."/>
            <person name="Ye R."/>
            <person name="Li L."/>
            <person name="Wei W."/>
            <person name="Wang X."/>
            <person name="Wang C."/>
            <person name="Huo Q."/>
            <person name="Li W."/>
            <person name="Guo W."/>
            <person name="Chen H."/>
            <person name="Chen S."/>
            <person name="Zhou L."/>
            <person name="Zhou L."/>
            <person name="Ni X."/>
            <person name="Tian J."/>
            <person name="Zhou Y."/>
            <person name="Sheng Y."/>
            <person name="Liu T."/>
            <person name="Pan Y."/>
            <person name="Xia L."/>
            <person name="Li J."/>
            <person name="Zhao F."/>
            <person name="Cao W."/>
        </authorList>
    </citation>
    <scope>NUCLEOTIDE SEQUENCE</scope>
    <source>
        <strain evidence="2">Rmic-2018</strain>
        <tissue evidence="2">Larvae</tissue>
    </source>
</reference>
<dbReference type="Proteomes" id="UP000821866">
    <property type="component" value="Chromosome 1"/>
</dbReference>
<accession>A0A9J6F810</accession>
<feature type="compositionally biased region" description="Basic and acidic residues" evidence="1">
    <location>
        <begin position="150"/>
        <end position="160"/>
    </location>
</feature>
<feature type="compositionally biased region" description="Polar residues" evidence="1">
    <location>
        <begin position="75"/>
        <end position="89"/>
    </location>
</feature>